<organism evidence="5 6">
    <name type="scientific">Nonomuraea diastatica</name>
    <dbReference type="NCBI Taxonomy" id="1848329"/>
    <lineage>
        <taxon>Bacteria</taxon>
        <taxon>Bacillati</taxon>
        <taxon>Actinomycetota</taxon>
        <taxon>Actinomycetes</taxon>
        <taxon>Streptosporangiales</taxon>
        <taxon>Streptosporangiaceae</taxon>
        <taxon>Nonomuraea</taxon>
    </lineage>
</organism>
<dbReference type="Proteomes" id="UP000294543">
    <property type="component" value="Unassembled WGS sequence"/>
</dbReference>
<dbReference type="GO" id="GO:0003677">
    <property type="term" value="F:DNA binding"/>
    <property type="evidence" value="ECO:0007669"/>
    <property type="project" value="UniProtKB-KW"/>
</dbReference>
<dbReference type="InterPro" id="IPR036390">
    <property type="entry name" value="WH_DNA-bd_sf"/>
</dbReference>
<evidence type="ECO:0000313" key="6">
    <source>
        <dbReference type="Proteomes" id="UP000294543"/>
    </source>
</evidence>
<dbReference type="PANTHER" id="PTHR42756">
    <property type="entry name" value="TRANSCRIPTIONAL REGULATOR, MARR"/>
    <property type="match status" value="1"/>
</dbReference>
<evidence type="ECO:0000256" key="1">
    <source>
        <dbReference type="ARBA" id="ARBA00023015"/>
    </source>
</evidence>
<protein>
    <submittedName>
        <fullName evidence="5">MarR family transcriptional regulator</fullName>
    </submittedName>
</protein>
<accession>A0A4R4X382</accession>
<dbReference type="AlphaFoldDB" id="A0A4R4X382"/>
<dbReference type="Gene3D" id="1.10.10.10">
    <property type="entry name" value="Winged helix-like DNA-binding domain superfamily/Winged helix DNA-binding domain"/>
    <property type="match status" value="1"/>
</dbReference>
<evidence type="ECO:0000256" key="3">
    <source>
        <dbReference type="ARBA" id="ARBA00023163"/>
    </source>
</evidence>
<dbReference type="OrthoDB" id="70840at2"/>
<dbReference type="InterPro" id="IPR036388">
    <property type="entry name" value="WH-like_DNA-bd_sf"/>
</dbReference>
<dbReference type="InterPro" id="IPR000835">
    <property type="entry name" value="HTH_MarR-typ"/>
</dbReference>
<dbReference type="SMART" id="SM00347">
    <property type="entry name" value="HTH_MARR"/>
    <property type="match status" value="1"/>
</dbReference>
<keyword evidence="2" id="KW-0238">DNA-binding</keyword>
<reference evidence="5 6" key="1">
    <citation type="submission" date="2019-03" db="EMBL/GenBank/DDBJ databases">
        <title>Draft genome sequences of novel Actinobacteria.</title>
        <authorList>
            <person name="Sahin N."/>
            <person name="Ay H."/>
            <person name="Saygin H."/>
        </authorList>
    </citation>
    <scope>NUCLEOTIDE SEQUENCE [LARGE SCALE GENOMIC DNA]</scope>
    <source>
        <strain evidence="5 6">KC712</strain>
    </source>
</reference>
<evidence type="ECO:0000259" key="4">
    <source>
        <dbReference type="SMART" id="SM00347"/>
    </source>
</evidence>
<dbReference type="Pfam" id="PF12802">
    <property type="entry name" value="MarR_2"/>
    <property type="match status" value="1"/>
</dbReference>
<name>A0A4R4X382_9ACTN</name>
<keyword evidence="6" id="KW-1185">Reference proteome</keyword>
<comment type="caution">
    <text evidence="5">The sequence shown here is derived from an EMBL/GenBank/DDBJ whole genome shotgun (WGS) entry which is preliminary data.</text>
</comment>
<dbReference type="EMBL" id="SMKP01000009">
    <property type="protein sequence ID" value="TDD24731.1"/>
    <property type="molecule type" value="Genomic_DNA"/>
</dbReference>
<keyword evidence="3" id="KW-0804">Transcription</keyword>
<evidence type="ECO:0000256" key="2">
    <source>
        <dbReference type="ARBA" id="ARBA00023125"/>
    </source>
</evidence>
<dbReference type="GO" id="GO:0003700">
    <property type="term" value="F:DNA-binding transcription factor activity"/>
    <property type="evidence" value="ECO:0007669"/>
    <property type="project" value="InterPro"/>
</dbReference>
<dbReference type="PANTHER" id="PTHR42756:SF1">
    <property type="entry name" value="TRANSCRIPTIONAL REPRESSOR OF EMRAB OPERON"/>
    <property type="match status" value="1"/>
</dbReference>
<dbReference type="RefSeq" id="WP_132504801.1">
    <property type="nucleotide sequence ID" value="NZ_SMKP01000009.1"/>
</dbReference>
<evidence type="ECO:0000313" key="5">
    <source>
        <dbReference type="EMBL" id="TDD24731.1"/>
    </source>
</evidence>
<proteinExistence type="predicted"/>
<feature type="domain" description="HTH marR-type" evidence="4">
    <location>
        <begin position="28"/>
        <end position="128"/>
    </location>
</feature>
<sequence length="146" mass="16189">MWSLDDEILAAGCALARFHRWFTDGVREAVEGLSYSATEGWVVFELARQDVIEVTSLRRRLGIDPGYLSRVLSRLQAARLITRQRAPADARCQTVRLTTRGLALSHAIDAHLAQAVRGHLAELPNGDQRRVIDAMVTIRQAMSAAP</sequence>
<keyword evidence="1" id="KW-0805">Transcription regulation</keyword>
<gene>
    <name evidence="5" type="ORF">E1294_04595</name>
</gene>
<dbReference type="SUPFAM" id="SSF46785">
    <property type="entry name" value="Winged helix' DNA-binding domain"/>
    <property type="match status" value="1"/>
</dbReference>